<dbReference type="InterPro" id="IPR036812">
    <property type="entry name" value="NAD(P)_OxRdtase_dom_sf"/>
</dbReference>
<dbReference type="InterPro" id="IPR023210">
    <property type="entry name" value="NADP_OxRdtase_dom"/>
</dbReference>
<keyword evidence="1" id="KW-0560">Oxidoreductase</keyword>
<name>A0ABN2WTD0_9ACTN</name>
<dbReference type="SUPFAM" id="SSF51430">
    <property type="entry name" value="NAD(P)-linked oxidoreductase"/>
    <property type="match status" value="1"/>
</dbReference>
<dbReference type="Pfam" id="PF00248">
    <property type="entry name" value="Aldo_ket_red"/>
    <property type="match status" value="1"/>
</dbReference>
<dbReference type="PANTHER" id="PTHR43364:SF4">
    <property type="entry name" value="NAD(P)-LINKED OXIDOREDUCTASE SUPERFAMILY PROTEIN"/>
    <property type="match status" value="1"/>
</dbReference>
<dbReference type="CDD" id="cd19079">
    <property type="entry name" value="AKR_EcYajO-like"/>
    <property type="match status" value="1"/>
</dbReference>
<keyword evidence="4" id="KW-1185">Reference proteome</keyword>
<proteinExistence type="predicted"/>
<evidence type="ECO:0000313" key="4">
    <source>
        <dbReference type="Proteomes" id="UP001500016"/>
    </source>
</evidence>
<organism evidence="3 4">
    <name type="scientific">Streptomyces albiaxialis</name>
    <dbReference type="NCBI Taxonomy" id="329523"/>
    <lineage>
        <taxon>Bacteria</taxon>
        <taxon>Bacillati</taxon>
        <taxon>Actinomycetota</taxon>
        <taxon>Actinomycetes</taxon>
        <taxon>Kitasatosporales</taxon>
        <taxon>Streptomycetaceae</taxon>
        <taxon>Streptomyces</taxon>
    </lineage>
</organism>
<sequence length="329" mass="36333">MEYTRLGTTGLKVSRICLGMMSYGDPARWAWILDEKAAEPFVRRAAEAGVTFFDTADMYSLGVSEEVTGRLLREVFPRRDDYVLATKVFFPMGPGPNDGGLSRKHILSGIDASLRRLGVDHVDLYQIHRWDPATPVEETMEALHDVVRAGKARYIGASSMYAWQFAKAQHVAEKHGWTRFVSMQNHYNLAYREEEREMIPLCLDQGVGCVPWSPLARGLLTGTRERGAGRAEGRTVRAESDELAGQLYGEADFDVVDAVREVAAERGLPPARIALAWLLGKPVVSAPIVGATKLAHLDDALAAVDVSLTEEEIAHLEAPYRPHPVLGHS</sequence>
<evidence type="ECO:0000259" key="2">
    <source>
        <dbReference type="Pfam" id="PF00248"/>
    </source>
</evidence>
<gene>
    <name evidence="3" type="ORF">GCM10009801_69740</name>
</gene>
<dbReference type="RefSeq" id="WP_344534110.1">
    <property type="nucleotide sequence ID" value="NZ_BAAAPE010000019.1"/>
</dbReference>
<dbReference type="InterPro" id="IPR050523">
    <property type="entry name" value="AKR_Detox_Biosynth"/>
</dbReference>
<reference evidence="3 4" key="1">
    <citation type="journal article" date="2019" name="Int. J. Syst. Evol. Microbiol.">
        <title>The Global Catalogue of Microorganisms (GCM) 10K type strain sequencing project: providing services to taxonomists for standard genome sequencing and annotation.</title>
        <authorList>
            <consortium name="The Broad Institute Genomics Platform"/>
            <consortium name="The Broad Institute Genome Sequencing Center for Infectious Disease"/>
            <person name="Wu L."/>
            <person name="Ma J."/>
        </authorList>
    </citation>
    <scope>NUCLEOTIDE SEQUENCE [LARGE SCALE GENOMIC DNA]</scope>
    <source>
        <strain evidence="3 4">JCM 15478</strain>
    </source>
</reference>
<dbReference type="Proteomes" id="UP001500016">
    <property type="component" value="Unassembled WGS sequence"/>
</dbReference>
<evidence type="ECO:0000313" key="3">
    <source>
        <dbReference type="EMBL" id="GAA2098590.1"/>
    </source>
</evidence>
<protein>
    <submittedName>
        <fullName evidence="3">Aldo/keto reductase</fullName>
    </submittedName>
</protein>
<dbReference type="Gene3D" id="3.20.20.100">
    <property type="entry name" value="NADP-dependent oxidoreductase domain"/>
    <property type="match status" value="1"/>
</dbReference>
<dbReference type="EMBL" id="BAAAPE010000019">
    <property type="protein sequence ID" value="GAA2098590.1"/>
    <property type="molecule type" value="Genomic_DNA"/>
</dbReference>
<evidence type="ECO:0000256" key="1">
    <source>
        <dbReference type="ARBA" id="ARBA00023002"/>
    </source>
</evidence>
<feature type="domain" description="NADP-dependent oxidoreductase" evidence="2">
    <location>
        <begin position="15"/>
        <end position="318"/>
    </location>
</feature>
<comment type="caution">
    <text evidence="3">The sequence shown here is derived from an EMBL/GenBank/DDBJ whole genome shotgun (WGS) entry which is preliminary data.</text>
</comment>
<dbReference type="PANTHER" id="PTHR43364">
    <property type="entry name" value="NADH-SPECIFIC METHYLGLYOXAL REDUCTASE-RELATED"/>
    <property type="match status" value="1"/>
</dbReference>
<accession>A0ABN2WTD0</accession>